<dbReference type="OrthoDB" id="2015213at2759"/>
<evidence type="ECO:0000256" key="2">
    <source>
        <dbReference type="PIRSR" id="PIRSR600101-2"/>
    </source>
</evidence>
<feature type="binding site" evidence="2">
    <location>
        <begin position="441"/>
        <end position="442"/>
    </location>
    <ligand>
        <name>L-glutamate</name>
        <dbReference type="ChEBI" id="CHEBI:29985"/>
    </ligand>
</feature>
<proteinExistence type="predicted"/>
<dbReference type="GO" id="GO:0036374">
    <property type="term" value="F:glutathione hydrolase activity"/>
    <property type="evidence" value="ECO:0000318"/>
    <property type="project" value="GO_Central"/>
</dbReference>
<dbReference type="STRING" id="4155.A0A022RPU9"/>
<dbReference type="PANTHER" id="PTHR11686:SF34">
    <property type="entry name" value="GLUTATHIONE HYDROLASE 1-RELATED"/>
    <property type="match status" value="1"/>
</dbReference>
<evidence type="ECO:0000256" key="4">
    <source>
        <dbReference type="SAM" id="SignalP"/>
    </source>
</evidence>
<evidence type="ECO:0000256" key="3">
    <source>
        <dbReference type="RuleBase" id="RU368068"/>
    </source>
</evidence>
<reference evidence="5 6" key="1">
    <citation type="journal article" date="2013" name="Proc. Natl. Acad. Sci. U.S.A.">
        <title>Fine-scale variation in meiotic recombination in Mimulus inferred from population shotgun sequencing.</title>
        <authorList>
            <person name="Hellsten U."/>
            <person name="Wright K.M."/>
            <person name="Jenkins J."/>
            <person name="Shu S."/>
            <person name="Yuan Y."/>
            <person name="Wessler S.R."/>
            <person name="Schmutz J."/>
            <person name="Willis J.H."/>
            <person name="Rokhsar D.S."/>
        </authorList>
    </citation>
    <scope>NUCLEOTIDE SEQUENCE [LARGE SCALE GENOMIC DNA]</scope>
    <source>
        <strain evidence="6">cv. DUN x IM62</strain>
    </source>
</reference>
<keyword evidence="3" id="KW-0808">Transferase</keyword>
<feature type="signal peptide" evidence="4">
    <location>
        <begin position="1"/>
        <end position="27"/>
    </location>
</feature>
<comment type="catalytic activity">
    <reaction evidence="3">
        <text>an S-substituted glutathione + H2O = an S-substituted L-cysteinylglycine + L-glutamate</text>
        <dbReference type="Rhea" id="RHEA:59468"/>
        <dbReference type="ChEBI" id="CHEBI:15377"/>
        <dbReference type="ChEBI" id="CHEBI:29985"/>
        <dbReference type="ChEBI" id="CHEBI:90779"/>
        <dbReference type="ChEBI" id="CHEBI:143103"/>
        <dbReference type="EC" id="3.4.19.13"/>
    </reaction>
</comment>
<accession>A0A022RPU9</accession>
<evidence type="ECO:0000256" key="1">
    <source>
        <dbReference type="PIRSR" id="PIRSR600101-1"/>
    </source>
</evidence>
<feature type="active site" description="Nucleophile" evidence="1">
    <location>
        <position position="374"/>
    </location>
</feature>
<dbReference type="GO" id="GO:0006751">
    <property type="term" value="P:glutathione catabolic process"/>
    <property type="evidence" value="ECO:0000318"/>
    <property type="project" value="GO_Central"/>
</dbReference>
<dbReference type="PRINTS" id="PR01210">
    <property type="entry name" value="GGTRANSPTASE"/>
</dbReference>
<name>A0A022RPU9_ERYGU</name>
<dbReference type="Pfam" id="PF01019">
    <property type="entry name" value="G_glu_transpept"/>
    <property type="match status" value="1"/>
</dbReference>
<dbReference type="EC" id="2.3.2.2" evidence="3"/>
<evidence type="ECO:0000313" key="5">
    <source>
        <dbReference type="EMBL" id="EYU42482.1"/>
    </source>
</evidence>
<dbReference type="NCBIfam" id="TIGR00066">
    <property type="entry name" value="g_glut_trans"/>
    <property type="match status" value="1"/>
</dbReference>
<dbReference type="InterPro" id="IPR043137">
    <property type="entry name" value="GGT_ssub_C"/>
</dbReference>
<comment type="catalytic activity">
    <reaction evidence="3">
        <text>an N-terminal (5-L-glutamyl)-[peptide] + an alpha-amino acid = 5-L-glutamyl amino acid + an N-terminal L-alpha-aminoacyl-[peptide]</text>
        <dbReference type="Rhea" id="RHEA:23904"/>
        <dbReference type="Rhea" id="RHEA-COMP:9780"/>
        <dbReference type="Rhea" id="RHEA-COMP:9795"/>
        <dbReference type="ChEBI" id="CHEBI:77644"/>
        <dbReference type="ChEBI" id="CHEBI:78597"/>
        <dbReference type="ChEBI" id="CHEBI:78599"/>
        <dbReference type="ChEBI" id="CHEBI:78608"/>
        <dbReference type="EC" id="2.3.2.2"/>
    </reaction>
</comment>
<evidence type="ECO:0000313" key="6">
    <source>
        <dbReference type="Proteomes" id="UP000030748"/>
    </source>
</evidence>
<dbReference type="FunFam" id="1.10.246.130:FF:000001">
    <property type="entry name" value="Gamma-glutamyltransferase 5 isoform 1"/>
    <property type="match status" value="1"/>
</dbReference>
<comment type="pathway">
    <text evidence="3">Sulfur metabolism; glutathione metabolism.</text>
</comment>
<dbReference type="AlphaFoldDB" id="A0A022RPU9"/>
<dbReference type="EMBL" id="KI630286">
    <property type="protein sequence ID" value="EYU42482.1"/>
    <property type="molecule type" value="Genomic_DNA"/>
</dbReference>
<feature type="binding site" evidence="2">
    <location>
        <position position="103"/>
    </location>
    <ligand>
        <name>L-glutamate</name>
        <dbReference type="ChEBI" id="CHEBI:29985"/>
    </ligand>
</feature>
<dbReference type="Proteomes" id="UP000030748">
    <property type="component" value="Unassembled WGS sequence"/>
</dbReference>
<gene>
    <name evidence="5" type="ORF">MIMGU_mgv1a023445mg</name>
</gene>
<dbReference type="PANTHER" id="PTHR11686">
    <property type="entry name" value="GAMMA GLUTAMYL TRANSPEPTIDASE"/>
    <property type="match status" value="1"/>
</dbReference>
<dbReference type="Gene3D" id="3.60.20.40">
    <property type="match status" value="1"/>
</dbReference>
<dbReference type="OMA" id="SYMAVVQ"/>
<dbReference type="EC" id="3.4.19.13" evidence="3"/>
<sequence>MSERGHGLAVLLLLLSSSAFVLKSADAARKTRAEGRHGVVATDDTECSKIGRDVLKRGGHAVDAAVAATLCIGVVSPADSGLGGGGFILVRTANGEAEVFDMREMAPALASKDMFTNKSEAEWKHGAPSIAVPGQLAGLYTIHQKYGKLPWESIVRPAEKLARQGFRVSQSLFNKMVSEESAIMADDDLRSTFAPNGQMLVEDDVLRRKKLADTLVKIAKHGMKMFYNGSIATKLAEEIQSRGGIITKEDFQKYRVVTRKPLVAHVLGGHKLLTVPPPASGGAMVILILKTLSMYNNTRVPVPLLVHRTVEALKYALAMRMDLGDPGFVNVTTTLKKMISTRVAEKLKTLINDNRTFDPPHYGSKWAQLDDHGTSHICIVDQHRNVVTMTTSINTRFGSLIMSPSTGIFLNNQMYDFSIPTSQVRPGAPANYVSPFKRPLSSMAPIILEKDGRLRVVIGSAGGLLIPDAVTQVLINFFILKMNTYDAVKAPRFYHKLYPNEIRFENYTSKNRGETFQYSSTTWTELEKKGHKADRAFGLTTCQFVVQKLKSSELIAISDPRKGGFPAAY</sequence>
<comment type="function">
    <text evidence="3">Cleaves the gamma-glutamyl peptide bond of glutathione and glutathione conjugates.</text>
</comment>
<protein>
    <recommendedName>
        <fullName evidence="3">Glutathione hydrolase</fullName>
        <ecNumber evidence="3">2.3.2.2</ecNumber>
        <ecNumber evidence="3">3.4.19.13</ecNumber>
    </recommendedName>
    <alternativeName>
        <fullName evidence="3">Gamma-glutamyltransferase</fullName>
    </alternativeName>
    <alternativeName>
        <fullName evidence="3">Gamma-glutamyltranspeptidase</fullName>
    </alternativeName>
</protein>
<dbReference type="SUPFAM" id="SSF56235">
    <property type="entry name" value="N-terminal nucleophile aminohydrolases (Ntn hydrolases)"/>
    <property type="match status" value="1"/>
</dbReference>
<keyword evidence="4" id="KW-0732">Signal</keyword>
<organism evidence="5 6">
    <name type="scientific">Erythranthe guttata</name>
    <name type="common">Yellow monkey flower</name>
    <name type="synonym">Mimulus guttatus</name>
    <dbReference type="NCBI Taxonomy" id="4155"/>
    <lineage>
        <taxon>Eukaryota</taxon>
        <taxon>Viridiplantae</taxon>
        <taxon>Streptophyta</taxon>
        <taxon>Embryophyta</taxon>
        <taxon>Tracheophyta</taxon>
        <taxon>Spermatophyta</taxon>
        <taxon>Magnoliopsida</taxon>
        <taxon>eudicotyledons</taxon>
        <taxon>Gunneridae</taxon>
        <taxon>Pentapetalae</taxon>
        <taxon>asterids</taxon>
        <taxon>lamiids</taxon>
        <taxon>Lamiales</taxon>
        <taxon>Phrymaceae</taxon>
        <taxon>Erythranthe</taxon>
    </lineage>
</organism>
<keyword evidence="3" id="KW-0012">Acyltransferase</keyword>
<dbReference type="eggNOG" id="KOG2410">
    <property type="taxonomic scope" value="Eukaryota"/>
</dbReference>
<dbReference type="InterPro" id="IPR000101">
    <property type="entry name" value="GGT_peptidase"/>
</dbReference>
<dbReference type="InterPro" id="IPR043138">
    <property type="entry name" value="GGT_lsub"/>
</dbReference>
<dbReference type="InterPro" id="IPR029055">
    <property type="entry name" value="Ntn_hydrolases_N"/>
</dbReference>
<feature type="binding site" evidence="2">
    <location>
        <position position="416"/>
    </location>
    <ligand>
        <name>L-glutamate</name>
        <dbReference type="ChEBI" id="CHEBI:29985"/>
    </ligand>
</feature>
<dbReference type="KEGG" id="egt:105952122"/>
<comment type="catalytic activity">
    <reaction evidence="3">
        <text>glutathione + H2O = L-cysteinylglycine + L-glutamate</text>
        <dbReference type="Rhea" id="RHEA:28807"/>
        <dbReference type="ChEBI" id="CHEBI:15377"/>
        <dbReference type="ChEBI" id="CHEBI:29985"/>
        <dbReference type="ChEBI" id="CHEBI:57925"/>
        <dbReference type="ChEBI" id="CHEBI:61694"/>
        <dbReference type="EC" id="3.4.19.13"/>
    </reaction>
</comment>
<feature type="binding site" evidence="2">
    <location>
        <begin position="392"/>
        <end position="394"/>
    </location>
    <ligand>
        <name>L-glutamate</name>
        <dbReference type="ChEBI" id="CHEBI:29985"/>
    </ligand>
</feature>
<keyword evidence="3" id="KW-0378">Hydrolase</keyword>
<dbReference type="Gene3D" id="1.10.246.130">
    <property type="match status" value="1"/>
</dbReference>
<dbReference type="GO" id="GO:0103068">
    <property type="term" value="F:leukotriene C4 gamma-glutamyl transferase activity"/>
    <property type="evidence" value="ECO:0007669"/>
    <property type="project" value="UniProtKB-EC"/>
</dbReference>
<feature type="binding site" evidence="2">
    <location>
        <position position="463"/>
    </location>
    <ligand>
        <name>L-glutamate</name>
        <dbReference type="ChEBI" id="CHEBI:29985"/>
    </ligand>
</feature>
<dbReference type="GO" id="GO:0005886">
    <property type="term" value="C:plasma membrane"/>
    <property type="evidence" value="ECO:0000318"/>
    <property type="project" value="GO_Central"/>
</dbReference>
<feature type="chain" id="PRO_5001505307" description="Glutathione hydrolase" evidence="4">
    <location>
        <begin position="28"/>
        <end position="569"/>
    </location>
</feature>
<dbReference type="UniPathway" id="UPA00204"/>
<keyword evidence="6" id="KW-1185">Reference proteome</keyword>